<dbReference type="InterPro" id="IPR047844">
    <property type="entry name" value="ROP_DD"/>
</dbReference>
<proteinExistence type="inferred from homology"/>
<dbReference type="GeneTree" id="ENSGT00390000012731"/>
<keyword evidence="4" id="KW-0966">Cell projection</keyword>
<organism evidence="7 8">
    <name type="scientific">Oncorhynchus tshawytscha</name>
    <name type="common">Chinook salmon</name>
    <name type="synonym">Salmo tshawytscha</name>
    <dbReference type="NCBI Taxonomy" id="74940"/>
    <lineage>
        <taxon>Eukaryota</taxon>
        <taxon>Metazoa</taxon>
        <taxon>Chordata</taxon>
        <taxon>Craniata</taxon>
        <taxon>Vertebrata</taxon>
        <taxon>Euteleostomi</taxon>
        <taxon>Actinopterygii</taxon>
        <taxon>Neopterygii</taxon>
        <taxon>Teleostei</taxon>
        <taxon>Protacanthopterygii</taxon>
        <taxon>Salmoniformes</taxon>
        <taxon>Salmonidae</taxon>
        <taxon>Salmoninae</taxon>
        <taxon>Oncorhynchus</taxon>
    </lineage>
</organism>
<comment type="similarity">
    <text evidence="5">Belongs to the ropporin family.</text>
</comment>
<gene>
    <name evidence="7" type="primary">ROPN1L</name>
</gene>
<dbReference type="CDD" id="cd23019">
    <property type="entry name" value="DD_ROP"/>
    <property type="match status" value="1"/>
</dbReference>
<dbReference type="Gene3D" id="1.20.890.10">
    <property type="entry name" value="cAMP-dependent protein kinase regulatory subunit, dimerization-anchoring domain"/>
    <property type="match status" value="1"/>
</dbReference>
<evidence type="ECO:0000256" key="6">
    <source>
        <dbReference type="ARBA" id="ARBA00040933"/>
    </source>
</evidence>
<dbReference type="Ensembl" id="ENSOTST00005004387.2">
    <property type="protein sequence ID" value="ENSOTSP00005003954.2"/>
    <property type="gene ID" value="ENSOTSG00005002240.2"/>
</dbReference>
<dbReference type="SUPFAM" id="SSF47391">
    <property type="entry name" value="Dimerization-anchoring domain of cAMP-dependent PK regulatory subunit"/>
    <property type="match status" value="1"/>
</dbReference>
<name>A0A8C8BZA4_ONCTS</name>
<dbReference type="FunFam" id="1.20.890.10:FF:000004">
    <property type="entry name" value="ropporin-1-like protein isoform X2"/>
    <property type="match status" value="1"/>
</dbReference>
<comment type="subcellular location">
    <subcellularLocation>
        <location evidence="1">Cell projection</location>
        <location evidence="1">Cilium</location>
        <location evidence="1">Flagellum</location>
    </subcellularLocation>
</comment>
<evidence type="ECO:0000313" key="7">
    <source>
        <dbReference type="Ensembl" id="ENSOTSP00005003954.2"/>
    </source>
</evidence>
<accession>A0A8C8BZA4</accession>
<evidence type="ECO:0000313" key="8">
    <source>
        <dbReference type="Proteomes" id="UP000694402"/>
    </source>
</evidence>
<dbReference type="PANTHER" id="PTHR14952">
    <property type="entry name" value="ROPPORIN-1-LIKE PROTEIN"/>
    <property type="match status" value="1"/>
</dbReference>
<dbReference type="AlphaFoldDB" id="A0A8C8BZA4"/>
<evidence type="ECO:0000256" key="2">
    <source>
        <dbReference type="ARBA" id="ARBA00022846"/>
    </source>
</evidence>
<keyword evidence="2" id="KW-0282">Flagellum</keyword>
<protein>
    <recommendedName>
        <fullName evidence="6">Ropporin-1-like protein</fullName>
    </recommendedName>
</protein>
<reference evidence="7" key="1">
    <citation type="submission" date="2025-08" db="UniProtKB">
        <authorList>
            <consortium name="Ensembl"/>
        </authorList>
    </citation>
    <scope>IDENTIFICATION</scope>
</reference>
<dbReference type="Proteomes" id="UP000694402">
    <property type="component" value="Unassembled WGS sequence"/>
</dbReference>
<keyword evidence="8" id="KW-1185">Reference proteome</keyword>
<evidence type="ECO:0000256" key="5">
    <source>
        <dbReference type="ARBA" id="ARBA00035651"/>
    </source>
</evidence>
<evidence type="ECO:0000256" key="3">
    <source>
        <dbReference type="ARBA" id="ARBA00023069"/>
    </source>
</evidence>
<dbReference type="GO" id="GO:0031514">
    <property type="term" value="C:motile cilium"/>
    <property type="evidence" value="ECO:0007669"/>
    <property type="project" value="UniProtKB-SubCell"/>
</dbReference>
<sequence>IPSPDSMYCEQQINIPPELPDILKQFTKAAIRTQPHDILQWSAAYFSALSKGDTLPYRLEMPVATQKTDTGLTPGLLKVLHKQLALKETISKEEMQQKRKCLCLPSEQLDTLLALGNFNDNIHWMHFFALGGTIISTLRYVCEILTGNGEGLYTYLAHLDGEIPQDQIRQFHKQPAGVCHQAEWDDSTGKKTTGKKKNNWQKNNWQKKQKIIGEIEGETKRTGKSRKELILLLILQINSIL</sequence>
<keyword evidence="3" id="KW-0969">Cilium</keyword>
<evidence type="ECO:0000256" key="1">
    <source>
        <dbReference type="ARBA" id="ARBA00004230"/>
    </source>
</evidence>
<evidence type="ECO:0000256" key="4">
    <source>
        <dbReference type="ARBA" id="ARBA00023273"/>
    </source>
</evidence>
<dbReference type="PANTHER" id="PTHR14952:SF14">
    <property type="entry name" value="ROPPORIN-1-LIKE PROTEIN"/>
    <property type="match status" value="1"/>
</dbReference>
<reference evidence="7" key="2">
    <citation type="submission" date="2025-09" db="UniProtKB">
        <authorList>
            <consortium name="Ensembl"/>
        </authorList>
    </citation>
    <scope>IDENTIFICATION</scope>
</reference>